<dbReference type="Proteomes" id="UP001500968">
    <property type="component" value="Unassembled WGS sequence"/>
</dbReference>
<gene>
    <name evidence="1" type="ORF">GCM10022386_24780</name>
</gene>
<protein>
    <submittedName>
        <fullName evidence="1">Uncharacterized protein</fullName>
    </submittedName>
</protein>
<dbReference type="EMBL" id="BAABCR010000015">
    <property type="protein sequence ID" value="GAA4037946.1"/>
    <property type="molecule type" value="Genomic_DNA"/>
</dbReference>
<comment type="caution">
    <text evidence="1">The sequence shown here is derived from an EMBL/GenBank/DDBJ whole genome shotgun (WGS) entry which is preliminary data.</text>
</comment>
<keyword evidence="2" id="KW-1185">Reference proteome</keyword>
<reference evidence="2" key="1">
    <citation type="journal article" date="2019" name="Int. J. Syst. Evol. Microbiol.">
        <title>The Global Catalogue of Microorganisms (GCM) 10K type strain sequencing project: providing services to taxonomists for standard genome sequencing and annotation.</title>
        <authorList>
            <consortium name="The Broad Institute Genomics Platform"/>
            <consortium name="The Broad Institute Genome Sequencing Center for Infectious Disease"/>
            <person name="Wu L."/>
            <person name="Ma J."/>
        </authorList>
    </citation>
    <scope>NUCLEOTIDE SEQUENCE [LARGE SCALE GENOMIC DNA]</scope>
    <source>
        <strain evidence="2">JCM 17064</strain>
    </source>
</reference>
<proteinExistence type="predicted"/>
<organism evidence="1 2">
    <name type="scientific">Flavobacterium cheonhonense</name>
    <dbReference type="NCBI Taxonomy" id="706185"/>
    <lineage>
        <taxon>Bacteria</taxon>
        <taxon>Pseudomonadati</taxon>
        <taxon>Bacteroidota</taxon>
        <taxon>Flavobacteriia</taxon>
        <taxon>Flavobacteriales</taxon>
        <taxon>Flavobacteriaceae</taxon>
        <taxon>Flavobacterium</taxon>
    </lineage>
</organism>
<sequence length="78" mass="8937">MKRIVSQKGLKVLSTLTKPIAFNFSRLVAFAKPTNCVLLVKIKFLPEKRSTTHEKPAIAYDHCYLFGVLTRKPPMYKI</sequence>
<evidence type="ECO:0000313" key="2">
    <source>
        <dbReference type="Proteomes" id="UP001500968"/>
    </source>
</evidence>
<accession>A0ABP7U8M1</accession>
<evidence type="ECO:0000313" key="1">
    <source>
        <dbReference type="EMBL" id="GAA4037946.1"/>
    </source>
</evidence>
<name>A0ABP7U8M1_9FLAO</name>